<organism evidence="1 2">
    <name type="scientific">Brassica cretica</name>
    <name type="common">Mustard</name>
    <dbReference type="NCBI Taxonomy" id="69181"/>
    <lineage>
        <taxon>Eukaryota</taxon>
        <taxon>Viridiplantae</taxon>
        <taxon>Streptophyta</taxon>
        <taxon>Embryophyta</taxon>
        <taxon>Tracheophyta</taxon>
        <taxon>Spermatophyta</taxon>
        <taxon>Magnoliopsida</taxon>
        <taxon>eudicotyledons</taxon>
        <taxon>Gunneridae</taxon>
        <taxon>Pentapetalae</taxon>
        <taxon>rosids</taxon>
        <taxon>malvids</taxon>
        <taxon>Brassicales</taxon>
        <taxon>Brassicaceae</taxon>
        <taxon>Brassiceae</taxon>
        <taxon>Brassica</taxon>
    </lineage>
</organism>
<comment type="caution">
    <text evidence="1">The sequence shown here is derived from an EMBL/GenBank/DDBJ whole genome shotgun (WGS) entry which is preliminary data.</text>
</comment>
<dbReference type="Proteomes" id="UP000712600">
    <property type="component" value="Unassembled WGS sequence"/>
</dbReference>
<evidence type="ECO:0000313" key="2">
    <source>
        <dbReference type="Proteomes" id="UP000712600"/>
    </source>
</evidence>
<name>A0A8S9QJA2_BRACR</name>
<dbReference type="EMBL" id="QGKX02001290">
    <property type="protein sequence ID" value="KAF3539832.1"/>
    <property type="molecule type" value="Genomic_DNA"/>
</dbReference>
<gene>
    <name evidence="1" type="ORF">F2Q69_00020798</name>
</gene>
<reference evidence="1" key="1">
    <citation type="submission" date="2019-12" db="EMBL/GenBank/DDBJ databases">
        <title>Genome sequencing and annotation of Brassica cretica.</title>
        <authorList>
            <person name="Studholme D.J."/>
            <person name="Sarris P."/>
        </authorList>
    </citation>
    <scope>NUCLEOTIDE SEQUENCE</scope>
    <source>
        <strain evidence="1">PFS-109/04</strain>
        <tissue evidence="1">Leaf</tissue>
    </source>
</reference>
<dbReference type="AlphaFoldDB" id="A0A8S9QJA2"/>
<protein>
    <submittedName>
        <fullName evidence="1">Uncharacterized protein</fullName>
    </submittedName>
</protein>
<sequence length="137" mass="15829">MKPATNLMKIFAYVEERRKIRSTKDISKTLDAVMQPKRVVRLEVKTEEDKSTSRRVGTILSSNLLYSIVNPDWHITTNSLLWNRLSTTDKVLIKFVFQALLYGIWREKNGRSLGTPSSNLLSLSHILTRWFSVCNLC</sequence>
<accession>A0A8S9QJA2</accession>
<evidence type="ECO:0000313" key="1">
    <source>
        <dbReference type="EMBL" id="KAF3539832.1"/>
    </source>
</evidence>
<proteinExistence type="predicted"/>